<feature type="repeat" description="ANK" evidence="2">
    <location>
        <begin position="1025"/>
        <end position="1057"/>
    </location>
</feature>
<dbReference type="InterPro" id="IPR036770">
    <property type="entry name" value="Ankyrin_rpt-contain_sf"/>
</dbReference>
<feature type="domain" description="GPI inositol-deacylase winged helix" evidence="4">
    <location>
        <begin position="566"/>
        <end position="647"/>
    </location>
</feature>
<sequence>MTTKSSSLVPSAPRDVLLDAVIDFQAALSDEERQELRKMRTIPDADSILVFTAELDSTHRTRRGPSYASRLHTVLSSVGVFCGVIDTFVSSHPEIAALVWGSVRLTMMMAANITSYYQPTSDLFMRLGRLCPLFADYQALYPDSVRLQKALVDFHASIIRCCRHVMQVLRRPLHQHILKSILSSFEQEFKPDVNEVQRYSDSIEHEIHFAKAQADRQDQQLQAMERQEASKSRILIDRFTGRADEKLRRMQEMQLQRDERESRKRKQQLLDLLSTGDYLRLYKQSCRKRWQDTASWIFQLPEFVDWLHGTKPVLWCSGRIGSGKTITTASVIQYILLLKDPDGGPVAFYFGQSTGSDSLSACEILKSILQQKLDLMNVTDEVENALRKLDTSSGTDDVLNLLRQSSTLGPSYIIIDGVDECPKPERRALFTALSSLISSDNNLRLFLCGRTSIQDEIERHFKQVLQISLNCQSTNDDITRYIEGIIDNKLEDGDLRVQDPSLVNEIKTALSQGAQGMFIWAFFQVEEISSQPSDEGIRTALRNLPKDLNAIFNRALCRIRNGTYFREAQKLFLYVSAAKRHMTLDELHEAIAIVPNQQFSEPDRQCNSMDKISSWCENLVEVEEESKLVHFAHHSVRTFLLEKDTDATLMEFHLGLDEANNQLGEISLTYLNFNDFKTALITQPKPLSIRNPIAIVQATAKPGSKLATVYSSAIKPGQKAFDLRRAIDPDGGAAAIKISRALIREHPFMKYASEHWIHHTRFLRNRKSRAWMILRQVVSAKLSFSILPWTGDSQALEWAKQNRHYAILRLLWRGKSDALFKWAVDNDDLQLFDILIDDLLDDTPADDIDYGLCSRILLYAASVGHVGAIDKLRLPRRITADKERFSALTTAARKGRVDMVDKLLNLGRGGGHLEVVDRLLLYGADMNGAPAALPEAASEGHLSVVDRLIRAGADVNGKAGVNSPLVKAAKGGHLDVVEMLLAAGADANGTTAFDTALTAAASRGHLSVIDTLLSAGANMDTQTTRPRTVLHMVVEKRRLDCIEALVAAGVNTDAVDADGRTALHIAAKLGDLQIVEMLYGLGNALNAQDHDGNTALHLAVQNRDMCTVSMLARASTIDKSITNHLGLTAMGLIQRFGIWEQEAWKEYLV</sequence>
<dbReference type="Gene3D" id="3.40.50.300">
    <property type="entry name" value="P-loop containing nucleotide triphosphate hydrolases"/>
    <property type="match status" value="1"/>
</dbReference>
<feature type="repeat" description="ANK" evidence="2">
    <location>
        <begin position="1058"/>
        <end position="1090"/>
    </location>
</feature>
<keyword evidence="1" id="KW-0677">Repeat</keyword>
<dbReference type="Pfam" id="PF22939">
    <property type="entry name" value="WHD_GPIID"/>
    <property type="match status" value="1"/>
</dbReference>
<dbReference type="PANTHER" id="PTHR10039">
    <property type="entry name" value="AMELOGENIN"/>
    <property type="match status" value="1"/>
</dbReference>
<dbReference type="InterPro" id="IPR054471">
    <property type="entry name" value="GPIID_WHD"/>
</dbReference>
<dbReference type="PROSITE" id="PS50088">
    <property type="entry name" value="ANK_REPEAT"/>
    <property type="match status" value="5"/>
</dbReference>
<reference evidence="7 8" key="1">
    <citation type="submission" date="2023-01" db="EMBL/GenBank/DDBJ databases">
        <title>Analysis of 21 Apiospora genomes using comparative genomics revels a genus with tremendous synthesis potential of carbohydrate active enzymes and secondary metabolites.</title>
        <authorList>
            <person name="Sorensen T."/>
        </authorList>
    </citation>
    <scope>NUCLEOTIDE SEQUENCE [LARGE SCALE GENOMIC DNA]</scope>
    <source>
        <strain evidence="7 8">CBS 33761</strain>
    </source>
</reference>
<evidence type="ECO:0000256" key="1">
    <source>
        <dbReference type="ARBA" id="ARBA00022737"/>
    </source>
</evidence>
<evidence type="ECO:0000259" key="5">
    <source>
        <dbReference type="Pfam" id="PF24809"/>
    </source>
</evidence>
<evidence type="ECO:0000256" key="2">
    <source>
        <dbReference type="PROSITE-ProRule" id="PRU00023"/>
    </source>
</evidence>
<dbReference type="EMBL" id="JAQQWK010000011">
    <property type="protein sequence ID" value="KAK8023696.1"/>
    <property type="molecule type" value="Genomic_DNA"/>
</dbReference>
<dbReference type="Pfam" id="PF24809">
    <property type="entry name" value="DUF7708"/>
    <property type="match status" value="1"/>
</dbReference>
<feature type="repeat" description="ANK" evidence="2">
    <location>
        <begin position="992"/>
        <end position="1024"/>
    </location>
</feature>
<dbReference type="Pfam" id="PF24883">
    <property type="entry name" value="NPHP3_N"/>
    <property type="match status" value="1"/>
</dbReference>
<dbReference type="Gene3D" id="1.25.40.20">
    <property type="entry name" value="Ankyrin repeat-containing domain"/>
    <property type="match status" value="4"/>
</dbReference>
<dbReference type="InterPro" id="IPR027417">
    <property type="entry name" value="P-loop_NTPase"/>
</dbReference>
<dbReference type="Pfam" id="PF12796">
    <property type="entry name" value="Ank_2"/>
    <property type="match status" value="2"/>
</dbReference>
<feature type="domain" description="DUF7708" evidence="5">
    <location>
        <begin position="71"/>
        <end position="210"/>
    </location>
</feature>
<keyword evidence="8" id="KW-1185">Reference proteome</keyword>
<dbReference type="InterPro" id="IPR056884">
    <property type="entry name" value="NPHP3-like_N"/>
</dbReference>
<dbReference type="Proteomes" id="UP001444661">
    <property type="component" value="Unassembled WGS sequence"/>
</dbReference>
<dbReference type="PANTHER" id="PTHR10039:SF10">
    <property type="entry name" value="NACHT DOMAIN-CONTAINING PROTEIN"/>
    <property type="match status" value="1"/>
</dbReference>
<feature type="coiled-coil region" evidence="3">
    <location>
        <begin position="207"/>
        <end position="263"/>
    </location>
</feature>
<name>A0ABR1S0J2_9PEZI</name>
<accession>A0ABR1S0J2</accession>
<gene>
    <name evidence="7" type="ORF">PG993_011762</name>
</gene>
<evidence type="ECO:0000259" key="4">
    <source>
        <dbReference type="Pfam" id="PF22939"/>
    </source>
</evidence>
<dbReference type="SUPFAM" id="SSF48403">
    <property type="entry name" value="Ankyrin repeat"/>
    <property type="match status" value="1"/>
</dbReference>
<dbReference type="PROSITE" id="PS50297">
    <property type="entry name" value="ANK_REP_REGION"/>
    <property type="match status" value="4"/>
</dbReference>
<feature type="repeat" description="ANK" evidence="2">
    <location>
        <begin position="960"/>
        <end position="992"/>
    </location>
</feature>
<dbReference type="InterPro" id="IPR056125">
    <property type="entry name" value="DUF7708"/>
</dbReference>
<proteinExistence type="predicted"/>
<dbReference type="SUPFAM" id="SSF52540">
    <property type="entry name" value="P-loop containing nucleoside triphosphate hydrolases"/>
    <property type="match status" value="1"/>
</dbReference>
<feature type="domain" description="Nephrocystin 3-like N-terminal" evidence="6">
    <location>
        <begin position="293"/>
        <end position="450"/>
    </location>
</feature>
<keyword evidence="2" id="KW-0040">ANK repeat</keyword>
<organism evidence="7 8">
    <name type="scientific">Apiospora rasikravindrae</name>
    <dbReference type="NCBI Taxonomy" id="990691"/>
    <lineage>
        <taxon>Eukaryota</taxon>
        <taxon>Fungi</taxon>
        <taxon>Dikarya</taxon>
        <taxon>Ascomycota</taxon>
        <taxon>Pezizomycotina</taxon>
        <taxon>Sordariomycetes</taxon>
        <taxon>Xylariomycetidae</taxon>
        <taxon>Amphisphaeriales</taxon>
        <taxon>Apiosporaceae</taxon>
        <taxon>Apiospora</taxon>
    </lineage>
</organism>
<dbReference type="Pfam" id="PF00023">
    <property type="entry name" value="Ank"/>
    <property type="match status" value="1"/>
</dbReference>
<evidence type="ECO:0000256" key="3">
    <source>
        <dbReference type="SAM" id="Coils"/>
    </source>
</evidence>
<comment type="caution">
    <text evidence="7">The sequence shown here is derived from an EMBL/GenBank/DDBJ whole genome shotgun (WGS) entry which is preliminary data.</text>
</comment>
<feature type="repeat" description="ANK" evidence="2">
    <location>
        <begin position="928"/>
        <end position="960"/>
    </location>
</feature>
<evidence type="ECO:0000259" key="6">
    <source>
        <dbReference type="Pfam" id="PF24883"/>
    </source>
</evidence>
<evidence type="ECO:0000313" key="7">
    <source>
        <dbReference type="EMBL" id="KAK8023696.1"/>
    </source>
</evidence>
<protein>
    <submittedName>
        <fullName evidence="7">Vegetative incompatibility protein HET-E-1</fullName>
    </submittedName>
</protein>
<dbReference type="InterPro" id="IPR002110">
    <property type="entry name" value="Ankyrin_rpt"/>
</dbReference>
<keyword evidence="3" id="KW-0175">Coiled coil</keyword>
<dbReference type="SMART" id="SM00248">
    <property type="entry name" value="ANK"/>
    <property type="match status" value="7"/>
</dbReference>
<evidence type="ECO:0000313" key="8">
    <source>
        <dbReference type="Proteomes" id="UP001444661"/>
    </source>
</evidence>